<evidence type="ECO:0000313" key="3">
    <source>
        <dbReference type="Proteomes" id="UP001345963"/>
    </source>
</evidence>
<comment type="caution">
    <text evidence="2">The sequence shown here is derived from an EMBL/GenBank/DDBJ whole genome shotgun (WGS) entry which is preliminary data.</text>
</comment>
<reference evidence="2 3" key="1">
    <citation type="submission" date="2021-07" db="EMBL/GenBank/DDBJ databases">
        <authorList>
            <person name="Palmer J.M."/>
        </authorList>
    </citation>
    <scope>NUCLEOTIDE SEQUENCE [LARGE SCALE GENOMIC DNA]</scope>
    <source>
        <strain evidence="2 3">AT_MEX2019</strain>
        <tissue evidence="2">Muscle</tissue>
    </source>
</reference>
<sequence>MSFFFSKQPNVSGGGESGKVKKTAGQSPLLQSQSKQHRPQSYRKEWESQFVWLRPVAGSDSKAFCRCCNTELVAEVSVLRNHSKSKKHTEKEKNLAPTQKSITQCLQRTSEKEKLETTVKTAEVKLAGFLAEHNIAMKATNHLVDVIKDIFSDSKTAQNMSLGTKVTAIAKHVIGDCYFESLSEILMRKKFSILVDESTEIGNVKTLCVVVRFFDEGTNRVQTRFWKLVQIFSEESRHFVREGATAERLCRNDEILHRGRRPTSKHCGVWVGWL</sequence>
<name>A0ABU7BIP6_9TELE</name>
<evidence type="ECO:0000256" key="1">
    <source>
        <dbReference type="SAM" id="MobiDB-lite"/>
    </source>
</evidence>
<dbReference type="EMBL" id="JAHUTI010057949">
    <property type="protein sequence ID" value="MED6250372.1"/>
    <property type="molecule type" value="Genomic_DNA"/>
</dbReference>
<feature type="compositionally biased region" description="Polar residues" evidence="1">
    <location>
        <begin position="24"/>
        <end position="34"/>
    </location>
</feature>
<evidence type="ECO:0008006" key="4">
    <source>
        <dbReference type="Google" id="ProtNLM"/>
    </source>
</evidence>
<feature type="region of interest" description="Disordered" evidence="1">
    <location>
        <begin position="1"/>
        <end position="42"/>
    </location>
</feature>
<accession>A0ABU7BIP6</accession>
<organism evidence="2 3">
    <name type="scientific">Ataeniobius toweri</name>
    <dbReference type="NCBI Taxonomy" id="208326"/>
    <lineage>
        <taxon>Eukaryota</taxon>
        <taxon>Metazoa</taxon>
        <taxon>Chordata</taxon>
        <taxon>Craniata</taxon>
        <taxon>Vertebrata</taxon>
        <taxon>Euteleostomi</taxon>
        <taxon>Actinopterygii</taxon>
        <taxon>Neopterygii</taxon>
        <taxon>Teleostei</taxon>
        <taxon>Neoteleostei</taxon>
        <taxon>Acanthomorphata</taxon>
        <taxon>Ovalentaria</taxon>
        <taxon>Atherinomorphae</taxon>
        <taxon>Cyprinodontiformes</taxon>
        <taxon>Goodeidae</taxon>
        <taxon>Ataeniobius</taxon>
    </lineage>
</organism>
<dbReference type="PANTHER" id="PTHR37162:SF1">
    <property type="entry name" value="BED-TYPE DOMAIN-CONTAINING PROTEIN"/>
    <property type="match status" value="1"/>
</dbReference>
<keyword evidence="3" id="KW-1185">Reference proteome</keyword>
<feature type="compositionally biased region" description="Polar residues" evidence="1">
    <location>
        <begin position="1"/>
        <end position="10"/>
    </location>
</feature>
<protein>
    <recommendedName>
        <fullName evidence="4">DUF4371 domain-containing protein</fullName>
    </recommendedName>
</protein>
<dbReference type="PANTHER" id="PTHR37162">
    <property type="entry name" value="HAT FAMILY DIMERISATION DOMAINCONTAINING PROTEIN-RELATED"/>
    <property type="match status" value="1"/>
</dbReference>
<evidence type="ECO:0000313" key="2">
    <source>
        <dbReference type="EMBL" id="MED6250372.1"/>
    </source>
</evidence>
<dbReference type="Proteomes" id="UP001345963">
    <property type="component" value="Unassembled WGS sequence"/>
</dbReference>
<gene>
    <name evidence="2" type="ORF">ATANTOWER_031368</name>
</gene>
<proteinExistence type="predicted"/>